<dbReference type="AlphaFoldDB" id="A0A0K1PQ23"/>
<reference evidence="1 2" key="1">
    <citation type="submission" date="2015-08" db="EMBL/GenBank/DDBJ databases">
        <authorList>
            <person name="Babu N.S."/>
            <person name="Beckwith C.J."/>
            <person name="Beseler K.G."/>
            <person name="Brison A."/>
            <person name="Carone J.V."/>
            <person name="Caskin T.P."/>
            <person name="Diamond M."/>
            <person name="Durham M.E."/>
            <person name="Foxe J.M."/>
            <person name="Go M."/>
            <person name="Henderson B.A."/>
            <person name="Jones I.B."/>
            <person name="McGettigan J.A."/>
            <person name="Micheletti S.J."/>
            <person name="Nasrallah M.E."/>
            <person name="Ortiz D."/>
            <person name="Piller C.R."/>
            <person name="Privatt S.R."/>
            <person name="Schneider S.L."/>
            <person name="Sharp S."/>
            <person name="Smith T.C."/>
            <person name="Stanton J.D."/>
            <person name="Ullery H.E."/>
            <person name="Wilson R.J."/>
            <person name="Serrano M.G."/>
            <person name="Buck G."/>
            <person name="Lee V."/>
            <person name="Wang Y."/>
            <person name="Carvalho R."/>
            <person name="Voegtly L."/>
            <person name="Shi R."/>
            <person name="Duckworth R."/>
            <person name="Johnson A."/>
            <person name="Loviza R."/>
            <person name="Walstead R."/>
            <person name="Shah Z."/>
            <person name="Kiflezghi M."/>
            <person name="Wade K."/>
            <person name="Ball S.L."/>
            <person name="Bradley K.W."/>
            <person name="Asai D.J."/>
            <person name="Bowman C.A."/>
            <person name="Russell D.A."/>
            <person name="Pope W.H."/>
            <person name="Jacobs-Sera D."/>
            <person name="Hendrix R.W."/>
            <person name="Hatfull G.F."/>
        </authorList>
    </citation>
    <scope>NUCLEOTIDE SEQUENCE [LARGE SCALE GENOMIC DNA]</scope>
    <source>
        <strain evidence="1 2">DSM 27648</strain>
    </source>
</reference>
<evidence type="ECO:0000313" key="1">
    <source>
        <dbReference type="EMBL" id="AKU95645.1"/>
    </source>
</evidence>
<proteinExistence type="predicted"/>
<keyword evidence="2" id="KW-1185">Reference proteome</keyword>
<gene>
    <name evidence="1" type="ORF">AKJ09_02309</name>
</gene>
<dbReference type="EMBL" id="CP012333">
    <property type="protein sequence ID" value="AKU95645.1"/>
    <property type="molecule type" value="Genomic_DNA"/>
</dbReference>
<dbReference type="KEGG" id="llu:AKJ09_02309"/>
<sequence length="40" mass="4108">MRSATGPGSAARESELARAMATTTAALTASRRVALLFCPL</sequence>
<accession>A0A0K1PQ23</accession>
<dbReference type="Proteomes" id="UP000064967">
    <property type="component" value="Chromosome"/>
</dbReference>
<name>A0A0K1PQ23_9BACT</name>
<organism evidence="1 2">
    <name type="scientific">Labilithrix luteola</name>
    <dbReference type="NCBI Taxonomy" id="1391654"/>
    <lineage>
        <taxon>Bacteria</taxon>
        <taxon>Pseudomonadati</taxon>
        <taxon>Myxococcota</taxon>
        <taxon>Polyangia</taxon>
        <taxon>Polyangiales</taxon>
        <taxon>Labilitrichaceae</taxon>
        <taxon>Labilithrix</taxon>
    </lineage>
</organism>
<evidence type="ECO:0000313" key="2">
    <source>
        <dbReference type="Proteomes" id="UP000064967"/>
    </source>
</evidence>
<protein>
    <submittedName>
        <fullName evidence="1">Uncharacterized protein</fullName>
    </submittedName>
</protein>